<evidence type="ECO:0000259" key="8">
    <source>
        <dbReference type="PROSITE" id="PS50011"/>
    </source>
</evidence>
<evidence type="ECO:0000256" key="2">
    <source>
        <dbReference type="ARBA" id="ARBA00022527"/>
    </source>
</evidence>
<feature type="domain" description="Protein kinase" evidence="8">
    <location>
        <begin position="10"/>
        <end position="280"/>
    </location>
</feature>
<dbReference type="PROSITE" id="PS50011">
    <property type="entry name" value="PROTEIN_KINASE_DOM"/>
    <property type="match status" value="1"/>
</dbReference>
<keyword evidence="6" id="KW-0067">ATP-binding</keyword>
<keyword evidence="10" id="KW-1185">Reference proteome</keyword>
<dbReference type="EMBL" id="JAERRJ010000002">
    <property type="protein sequence ID" value="MBL1073889.1"/>
    <property type="molecule type" value="Genomic_DNA"/>
</dbReference>
<dbReference type="InterPro" id="IPR011009">
    <property type="entry name" value="Kinase-like_dom_sf"/>
</dbReference>
<dbReference type="CDD" id="cd14014">
    <property type="entry name" value="STKc_PknB_like"/>
    <property type="match status" value="1"/>
</dbReference>
<evidence type="ECO:0000256" key="3">
    <source>
        <dbReference type="ARBA" id="ARBA00022679"/>
    </source>
</evidence>
<gene>
    <name evidence="9" type="ORF">JK358_05735</name>
</gene>
<protein>
    <recommendedName>
        <fullName evidence="1">non-specific serine/threonine protein kinase</fullName>
        <ecNumber evidence="1">2.7.11.1</ecNumber>
    </recommendedName>
</protein>
<dbReference type="SUPFAM" id="SSF56112">
    <property type="entry name" value="Protein kinase-like (PK-like)"/>
    <property type="match status" value="1"/>
</dbReference>
<name>A0ABS1M036_9NOCA</name>
<accession>A0ABS1M036</accession>
<dbReference type="EC" id="2.7.11.1" evidence="1"/>
<reference evidence="9 10" key="1">
    <citation type="submission" date="2021-01" db="EMBL/GenBank/DDBJ databases">
        <title>WGS of actinomycetes isolated from Thailand.</title>
        <authorList>
            <person name="Thawai C."/>
        </authorList>
    </citation>
    <scope>NUCLEOTIDE SEQUENCE [LARGE SCALE GENOMIC DNA]</scope>
    <source>
        <strain evidence="9 10">LPG 2</strain>
    </source>
</reference>
<dbReference type="Gene3D" id="1.10.510.10">
    <property type="entry name" value="Transferase(Phosphotransferase) domain 1"/>
    <property type="match status" value="1"/>
</dbReference>
<evidence type="ECO:0000313" key="10">
    <source>
        <dbReference type="Proteomes" id="UP000602198"/>
    </source>
</evidence>
<keyword evidence="3" id="KW-0808">Transferase</keyword>
<evidence type="ECO:0000256" key="4">
    <source>
        <dbReference type="ARBA" id="ARBA00022741"/>
    </source>
</evidence>
<organism evidence="9 10">
    <name type="scientific">Nocardia acididurans</name>
    <dbReference type="NCBI Taxonomy" id="2802282"/>
    <lineage>
        <taxon>Bacteria</taxon>
        <taxon>Bacillati</taxon>
        <taxon>Actinomycetota</taxon>
        <taxon>Actinomycetes</taxon>
        <taxon>Mycobacteriales</taxon>
        <taxon>Nocardiaceae</taxon>
        <taxon>Nocardia</taxon>
    </lineage>
</organism>
<dbReference type="InterPro" id="IPR008271">
    <property type="entry name" value="Ser/Thr_kinase_AS"/>
</dbReference>
<dbReference type="GO" id="GO:0004674">
    <property type="term" value="F:protein serine/threonine kinase activity"/>
    <property type="evidence" value="ECO:0007669"/>
    <property type="project" value="UniProtKB-KW"/>
</dbReference>
<dbReference type="PANTHER" id="PTHR43289:SF6">
    <property type="entry name" value="SERINE_THREONINE-PROTEIN KINASE NEKL-3"/>
    <property type="match status" value="1"/>
</dbReference>
<dbReference type="PROSITE" id="PS00108">
    <property type="entry name" value="PROTEIN_KINASE_ST"/>
    <property type="match status" value="1"/>
</dbReference>
<evidence type="ECO:0000256" key="5">
    <source>
        <dbReference type="ARBA" id="ARBA00022777"/>
    </source>
</evidence>
<dbReference type="Gene3D" id="3.30.200.20">
    <property type="entry name" value="Phosphorylase Kinase, domain 1"/>
    <property type="match status" value="1"/>
</dbReference>
<dbReference type="Pfam" id="PF00069">
    <property type="entry name" value="Pkinase"/>
    <property type="match status" value="1"/>
</dbReference>
<keyword evidence="4" id="KW-0547">Nucleotide-binding</keyword>
<sequence>MRPGTVFAGYRILRILGRGGMGTVYLARHPRMARDDALKILSPDLSADPEYSARFHREAELAARLDHPNVVAVWDRGVEEGRLWIAMQYVDGLDADTLLEAHPAGLEVDTALRILDAAAHGLDAAHRAGLLHRDVKPANILLERRAGRAERVYVSDFGIAKAANESAMLTAPGMVMATLAYAAPEQIEADVLDQRTDVYALGCTFYELLTGSPPFPRSSNAEVMTAHLLAPAPTATSRRADLPVELDTVIARALDKDPARRYASCGALARGARAACHPGEVVAGEEDPSVPGGLRTGDDRPGDRSTGMGTSGAPAPRPRSVRALLSAVVALVAVVTAGVFGLRVVAAQESSVPPTSGTTTTAPVTPVTWGSYDFMAQAFPALLPSGPFTSGYQGLRCATVDAKLDALAPADPPPALTHLWCRGDSNPVRQALVLCNADRSPSMLTRDTEVTPEGEGDWQRGNERGRMYWAVGTFNGAPSGILQIGFEDPARNFCQLYVSGGASGRQLVDWWASAPA</sequence>
<dbReference type="PANTHER" id="PTHR43289">
    <property type="entry name" value="MITOGEN-ACTIVATED PROTEIN KINASE KINASE KINASE 20-RELATED"/>
    <property type="match status" value="1"/>
</dbReference>
<dbReference type="InterPro" id="IPR000719">
    <property type="entry name" value="Prot_kinase_dom"/>
</dbReference>
<evidence type="ECO:0000256" key="7">
    <source>
        <dbReference type="SAM" id="MobiDB-lite"/>
    </source>
</evidence>
<dbReference type="SMART" id="SM00220">
    <property type="entry name" value="S_TKc"/>
    <property type="match status" value="1"/>
</dbReference>
<keyword evidence="5 9" id="KW-0418">Kinase</keyword>
<keyword evidence="2 9" id="KW-0723">Serine/threonine-protein kinase</keyword>
<evidence type="ECO:0000256" key="1">
    <source>
        <dbReference type="ARBA" id="ARBA00012513"/>
    </source>
</evidence>
<evidence type="ECO:0000313" key="9">
    <source>
        <dbReference type="EMBL" id="MBL1073889.1"/>
    </source>
</evidence>
<proteinExistence type="predicted"/>
<dbReference type="Proteomes" id="UP000602198">
    <property type="component" value="Unassembled WGS sequence"/>
</dbReference>
<feature type="region of interest" description="Disordered" evidence="7">
    <location>
        <begin position="280"/>
        <end position="317"/>
    </location>
</feature>
<evidence type="ECO:0000256" key="6">
    <source>
        <dbReference type="ARBA" id="ARBA00022840"/>
    </source>
</evidence>
<comment type="caution">
    <text evidence="9">The sequence shown here is derived from an EMBL/GenBank/DDBJ whole genome shotgun (WGS) entry which is preliminary data.</text>
</comment>